<organism evidence="1 2">
    <name type="scientific">Centaurea solstitialis</name>
    <name type="common">yellow star-thistle</name>
    <dbReference type="NCBI Taxonomy" id="347529"/>
    <lineage>
        <taxon>Eukaryota</taxon>
        <taxon>Viridiplantae</taxon>
        <taxon>Streptophyta</taxon>
        <taxon>Embryophyta</taxon>
        <taxon>Tracheophyta</taxon>
        <taxon>Spermatophyta</taxon>
        <taxon>Magnoliopsida</taxon>
        <taxon>eudicotyledons</taxon>
        <taxon>Gunneridae</taxon>
        <taxon>Pentapetalae</taxon>
        <taxon>asterids</taxon>
        <taxon>campanulids</taxon>
        <taxon>Asterales</taxon>
        <taxon>Asteraceae</taxon>
        <taxon>Carduoideae</taxon>
        <taxon>Cardueae</taxon>
        <taxon>Centaureinae</taxon>
        <taxon>Centaurea</taxon>
    </lineage>
</organism>
<accession>A0AA38WB08</accession>
<reference evidence="1" key="1">
    <citation type="submission" date="2023-03" db="EMBL/GenBank/DDBJ databases">
        <title>Chromosome-scale reference genome and RAD-based genetic map of yellow starthistle (Centaurea solstitialis) reveal putative structural variation and QTLs associated with invader traits.</title>
        <authorList>
            <person name="Reatini B."/>
            <person name="Cang F.A."/>
            <person name="Jiang Q."/>
            <person name="Mckibben M.T.W."/>
            <person name="Barker M.S."/>
            <person name="Rieseberg L.H."/>
            <person name="Dlugosch K.M."/>
        </authorList>
    </citation>
    <scope>NUCLEOTIDE SEQUENCE</scope>
    <source>
        <strain evidence="1">CAN-66</strain>
        <tissue evidence="1">Leaf</tissue>
    </source>
</reference>
<evidence type="ECO:0000313" key="2">
    <source>
        <dbReference type="Proteomes" id="UP001172457"/>
    </source>
</evidence>
<dbReference type="Proteomes" id="UP001172457">
    <property type="component" value="Chromosome 6"/>
</dbReference>
<gene>
    <name evidence="1" type="ORF">OSB04_025082</name>
</gene>
<dbReference type="EMBL" id="JARYMX010000006">
    <property type="protein sequence ID" value="KAJ9545375.1"/>
    <property type="molecule type" value="Genomic_DNA"/>
</dbReference>
<protein>
    <submittedName>
        <fullName evidence="1">Uncharacterized protein</fullName>
    </submittedName>
</protein>
<sequence>MIEVKKRRIEHHIILYHGATIDIKVPSRGSFAENNVSSSSDGLVGGGVEVEEDIEDEYDGDAAAAAAIFWMDLGDMMVVE</sequence>
<name>A0AA38WB08_9ASTR</name>
<comment type="caution">
    <text evidence="1">The sequence shown here is derived from an EMBL/GenBank/DDBJ whole genome shotgun (WGS) entry which is preliminary data.</text>
</comment>
<dbReference type="AlphaFoldDB" id="A0AA38WB08"/>
<keyword evidence="2" id="KW-1185">Reference proteome</keyword>
<proteinExistence type="predicted"/>
<evidence type="ECO:0000313" key="1">
    <source>
        <dbReference type="EMBL" id="KAJ9545375.1"/>
    </source>
</evidence>